<sequence>MTSTYHLIKSHIEHLSQVHLASPLWSSQSNQILAFLRAFHTPSFSDPKPSLERAPSWKTLWGDIRWKDPADDRWWTGVDEEKLTEEVREMGVDTLRTFRMELDRFFSSQLIGENVQVNRPEEGPNPFERSSCDVAWEILQPQSDTAHFLNEIVVRLKITLRWTDDSLRRYRHKHIYREFQVNQPSQFKPALMRGNSNFPGDCAMAMAAGDQEIQHLEYASIPFVHPPAREHERPSRSFSSSVSEDTVVGPDYTDDDEKAGMTMTEIEVKAWARQFGDLDRSEKRGLALGLGEKLRLKGTTKVDVSKR</sequence>
<evidence type="ECO:0000313" key="2">
    <source>
        <dbReference type="EMBL" id="KAG7558275.1"/>
    </source>
</evidence>
<organism evidence="2 3">
    <name type="scientific">Filobasidium floriforme</name>
    <dbReference type="NCBI Taxonomy" id="5210"/>
    <lineage>
        <taxon>Eukaryota</taxon>
        <taxon>Fungi</taxon>
        <taxon>Dikarya</taxon>
        <taxon>Basidiomycota</taxon>
        <taxon>Agaricomycotina</taxon>
        <taxon>Tremellomycetes</taxon>
        <taxon>Filobasidiales</taxon>
        <taxon>Filobasidiaceae</taxon>
        <taxon>Filobasidium</taxon>
    </lineage>
</organism>
<accession>A0A8K0JM81</accession>
<name>A0A8K0JM81_9TREE</name>
<proteinExistence type="predicted"/>
<evidence type="ECO:0000313" key="3">
    <source>
        <dbReference type="Proteomes" id="UP000812966"/>
    </source>
</evidence>
<keyword evidence="3" id="KW-1185">Reference proteome</keyword>
<dbReference type="Proteomes" id="UP000812966">
    <property type="component" value="Unassembled WGS sequence"/>
</dbReference>
<comment type="caution">
    <text evidence="2">The sequence shown here is derived from an EMBL/GenBank/DDBJ whole genome shotgun (WGS) entry which is preliminary data.</text>
</comment>
<evidence type="ECO:0000256" key="1">
    <source>
        <dbReference type="SAM" id="MobiDB-lite"/>
    </source>
</evidence>
<feature type="region of interest" description="Disordered" evidence="1">
    <location>
        <begin position="228"/>
        <end position="257"/>
    </location>
</feature>
<dbReference type="EMBL" id="JABELV010000047">
    <property type="protein sequence ID" value="KAG7558275.1"/>
    <property type="molecule type" value="Genomic_DNA"/>
</dbReference>
<gene>
    <name evidence="2" type="ORF">FFLO_02838</name>
</gene>
<dbReference type="AlphaFoldDB" id="A0A8K0JM81"/>
<protein>
    <submittedName>
        <fullName evidence="2">Uncharacterized protein</fullName>
    </submittedName>
</protein>
<reference evidence="2" key="1">
    <citation type="submission" date="2020-04" db="EMBL/GenBank/DDBJ databases">
        <title>Analysis of mating type loci in Filobasidium floriforme.</title>
        <authorList>
            <person name="Nowrousian M."/>
        </authorList>
    </citation>
    <scope>NUCLEOTIDE SEQUENCE</scope>
    <source>
        <strain evidence="2">CBS 6242</strain>
    </source>
</reference>